<reference evidence="1" key="1">
    <citation type="submission" date="2023-07" db="EMBL/GenBank/DDBJ databases">
        <authorList>
            <consortium name="AG Swart"/>
            <person name="Singh M."/>
            <person name="Singh A."/>
            <person name="Seah K."/>
            <person name="Emmerich C."/>
        </authorList>
    </citation>
    <scope>NUCLEOTIDE SEQUENCE</scope>
    <source>
        <strain evidence="1">DP1</strain>
    </source>
</reference>
<proteinExistence type="predicted"/>
<sequence>MCSLSQSKSKLLPLIVEPILSLLNYPKYGRKVSMSPSYENTGLHLKSSCKVCPFVFCKNKLLIRYSIGEDSVLPSKSKCNPKSSAHFLLLLDR</sequence>
<dbReference type="EMBL" id="CAMPGE010025543">
    <property type="protein sequence ID" value="CAI2383285.1"/>
    <property type="molecule type" value="Genomic_DNA"/>
</dbReference>
<evidence type="ECO:0000313" key="2">
    <source>
        <dbReference type="Proteomes" id="UP001295684"/>
    </source>
</evidence>
<protein>
    <submittedName>
        <fullName evidence="1">Uncharacterized protein</fullName>
    </submittedName>
</protein>
<dbReference type="Proteomes" id="UP001295684">
    <property type="component" value="Unassembled WGS sequence"/>
</dbReference>
<gene>
    <name evidence="1" type="ORF">ECRASSUSDP1_LOCUS24782</name>
</gene>
<dbReference type="AlphaFoldDB" id="A0AAD2D8D1"/>
<organism evidence="1 2">
    <name type="scientific">Euplotes crassus</name>
    <dbReference type="NCBI Taxonomy" id="5936"/>
    <lineage>
        <taxon>Eukaryota</taxon>
        <taxon>Sar</taxon>
        <taxon>Alveolata</taxon>
        <taxon>Ciliophora</taxon>
        <taxon>Intramacronucleata</taxon>
        <taxon>Spirotrichea</taxon>
        <taxon>Hypotrichia</taxon>
        <taxon>Euplotida</taxon>
        <taxon>Euplotidae</taxon>
        <taxon>Moneuplotes</taxon>
    </lineage>
</organism>
<evidence type="ECO:0000313" key="1">
    <source>
        <dbReference type="EMBL" id="CAI2383285.1"/>
    </source>
</evidence>
<name>A0AAD2D8D1_EUPCR</name>
<comment type="caution">
    <text evidence="1">The sequence shown here is derived from an EMBL/GenBank/DDBJ whole genome shotgun (WGS) entry which is preliminary data.</text>
</comment>
<keyword evidence="2" id="KW-1185">Reference proteome</keyword>
<accession>A0AAD2D8D1</accession>